<dbReference type="InterPro" id="IPR046078">
    <property type="entry name" value="DUF6096"/>
</dbReference>
<dbReference type="AlphaFoldDB" id="A0AA87AJH5"/>
<proteinExistence type="predicted"/>
<evidence type="ECO:0000313" key="2">
    <source>
        <dbReference type="Proteomes" id="UP000004773"/>
    </source>
</evidence>
<evidence type="ECO:0000313" key="1">
    <source>
        <dbReference type="EMBL" id="EGF86011.1"/>
    </source>
</evidence>
<sequence length="120" mass="13940">MTKKPYTTWQVGKEEYKLKLTTSAVCKLEENLGVNIVKIFNFNDDFPLPPLKTMLYVLHGAITKYQHGLKFDDVMNIFDDYLDEGHDQMDLLMEVLIPLMQDSGFIPKEEKKAEKVKVLK</sequence>
<name>A0AA87AJH5_9BACL</name>
<dbReference type="Proteomes" id="UP000004773">
    <property type="component" value="Unassembled WGS sequence"/>
</dbReference>
<accession>A0AA87AJH5</accession>
<comment type="caution">
    <text evidence="1">The sequence shown here is derived from an EMBL/GenBank/DDBJ whole genome shotgun (WGS) entry which is preliminary data.</text>
</comment>
<organism evidence="1 2">
    <name type="scientific">Gemella haemolysans M341</name>
    <dbReference type="NCBI Taxonomy" id="562981"/>
    <lineage>
        <taxon>Bacteria</taxon>
        <taxon>Bacillati</taxon>
        <taxon>Bacillota</taxon>
        <taxon>Bacilli</taxon>
        <taxon>Bacillales</taxon>
        <taxon>Gemellaceae</taxon>
        <taxon>Gemella</taxon>
    </lineage>
</organism>
<gene>
    <name evidence="1" type="ORF">HMPREF0428_01813</name>
</gene>
<dbReference type="EMBL" id="ACRO01000047">
    <property type="protein sequence ID" value="EGF86011.1"/>
    <property type="molecule type" value="Genomic_DNA"/>
</dbReference>
<evidence type="ECO:0008006" key="3">
    <source>
        <dbReference type="Google" id="ProtNLM"/>
    </source>
</evidence>
<protein>
    <recommendedName>
        <fullName evidence="3">Prophage protein</fullName>
    </recommendedName>
</protein>
<reference evidence="1 2" key="1">
    <citation type="submission" date="2011-03" db="EMBL/GenBank/DDBJ databases">
        <title>The Genome Sequence of Gemella haemolysans M341.</title>
        <authorList>
            <consortium name="The Broad Institute Genome Sequencing Platform"/>
            <consortium name="The Broad Institute Genome Sequencing Center for Infectious Disease"/>
            <person name="Earl A."/>
            <person name="Ward D."/>
            <person name="Feldgarden M."/>
            <person name="Gevers D."/>
            <person name="Sibley C.D."/>
            <person name="Field T.R."/>
            <person name="Grinwis M."/>
            <person name="Eshaghurshan C.S."/>
            <person name="Surette M.G."/>
            <person name="Young S.K."/>
            <person name="Zeng Q."/>
            <person name="Gargeya S."/>
            <person name="Fitzgerald M."/>
            <person name="Haas B."/>
            <person name="Abouelleil A."/>
            <person name="Alvarado L."/>
            <person name="Arachchi H.M."/>
            <person name="Berlin A."/>
            <person name="Brown A."/>
            <person name="Chapman S.B."/>
            <person name="Chen Z."/>
            <person name="Dunbar C."/>
            <person name="Freedman E."/>
            <person name="Gearin G."/>
            <person name="Gellesch M."/>
            <person name="Goldberg J."/>
            <person name="Griggs A."/>
            <person name="Gujja S."/>
            <person name="Heilman E.R."/>
            <person name="Heiman D."/>
            <person name="Howarth C."/>
            <person name="Larson L."/>
            <person name="Lui A."/>
            <person name="MacDonald P.J.P."/>
            <person name="Mehta T."/>
            <person name="Montmayeur A."/>
            <person name="Murphy C."/>
            <person name="Neiman D."/>
            <person name="Pearson M."/>
            <person name="Priest M."/>
            <person name="Roberts A."/>
            <person name="Saif S."/>
            <person name="Shea T."/>
            <person name="Shenoy N."/>
            <person name="Sisk P."/>
            <person name="Stolte C."/>
            <person name="Sykes S."/>
            <person name="White J."/>
            <person name="Yandava C."/>
            <person name="Wortman J."/>
            <person name="Nusbaum C."/>
            <person name="Birren B."/>
        </authorList>
    </citation>
    <scope>NUCLEOTIDE SEQUENCE [LARGE SCALE GENOMIC DNA]</scope>
    <source>
        <strain evidence="1 2">M341</strain>
    </source>
</reference>
<dbReference type="RefSeq" id="WP_003147990.1">
    <property type="nucleotide sequence ID" value="NZ_GL883586.1"/>
</dbReference>
<dbReference type="Pfam" id="PF19591">
    <property type="entry name" value="DUF6096"/>
    <property type="match status" value="1"/>
</dbReference>